<protein>
    <submittedName>
        <fullName evidence="1">Uncharacterized protein</fullName>
    </submittedName>
</protein>
<dbReference type="KEGG" id="smag:AN936_25210"/>
<geneLocation type="plasmid" evidence="1 2">
    <name>3</name>
</geneLocation>
<dbReference type="PATRIC" id="fig|33050.5.peg.4966"/>
<evidence type="ECO:0000313" key="1">
    <source>
        <dbReference type="EMBL" id="ALH83300.1"/>
    </source>
</evidence>
<reference evidence="1 2" key="1">
    <citation type="journal article" date="2015" name="Genome Announc.">
        <title>Complete Genome Sequence of Polypropylene Glycol- and Polyethylene Glycol-Degrading Sphingopyxis macrogoltabida Strain EY-1.</title>
        <authorList>
            <person name="Ohtsubo Y."/>
            <person name="Nagata Y."/>
            <person name="Numata M."/>
            <person name="Tsuchikane K."/>
            <person name="Hosoyama A."/>
            <person name="Yamazoe A."/>
            <person name="Tsuda M."/>
            <person name="Fujita N."/>
            <person name="Kawai F."/>
        </authorList>
    </citation>
    <scope>NUCLEOTIDE SEQUENCE [LARGE SCALE GENOMIC DNA]</scope>
    <source>
        <strain evidence="1 2">EY-1</strain>
        <plasmid evidence="1">3</plasmid>
    </source>
</reference>
<evidence type="ECO:0000313" key="2">
    <source>
        <dbReference type="Proteomes" id="UP000058074"/>
    </source>
</evidence>
<dbReference type="RefSeq" id="WP_007686151.1">
    <property type="nucleotide sequence ID" value="NZ_CP012703.1"/>
</dbReference>
<dbReference type="EMBL" id="CP012703">
    <property type="protein sequence ID" value="ALH83300.1"/>
    <property type="molecule type" value="Genomic_DNA"/>
</dbReference>
<name>A0A0N9V3E2_SPHMC</name>
<dbReference type="Proteomes" id="UP000058074">
    <property type="component" value="Plasmid 3"/>
</dbReference>
<accession>A0A0N9V3E2</accession>
<dbReference type="AlphaFoldDB" id="A0A0N9V3E2"/>
<sequence>MDQRVIDLWDRLMAYGESGSAPLPAIRDEVLELHAAITDEESRLGLMRIFNLVCDLVAVHLQETNGNVEAFAQHRQGQIWMFLRAECLVDGVLDRDRLRYVTGREVQAGRMTEDDPLRRYALGDDSAFDGLMAAPPPQKRTRH</sequence>
<gene>
    <name evidence="1" type="ORF">AN936_25210</name>
</gene>
<dbReference type="OrthoDB" id="7509884at2"/>
<proteinExistence type="predicted"/>
<organism evidence="1 2">
    <name type="scientific">Sphingopyxis macrogoltabida</name>
    <name type="common">Sphingomonas macrogoltabidus</name>
    <dbReference type="NCBI Taxonomy" id="33050"/>
    <lineage>
        <taxon>Bacteria</taxon>
        <taxon>Pseudomonadati</taxon>
        <taxon>Pseudomonadota</taxon>
        <taxon>Alphaproteobacteria</taxon>
        <taxon>Sphingomonadales</taxon>
        <taxon>Sphingomonadaceae</taxon>
        <taxon>Sphingopyxis</taxon>
    </lineage>
</organism>
<keyword evidence="1" id="KW-0614">Plasmid</keyword>